<dbReference type="Pfam" id="PF07646">
    <property type="entry name" value="Kelch_2"/>
    <property type="match status" value="1"/>
</dbReference>
<dbReference type="PANTHER" id="PTHR46461:SF1">
    <property type="entry name" value="KELCH DOMAIN-CONTAINING PROTEIN 3"/>
    <property type="match status" value="1"/>
</dbReference>
<dbReference type="GO" id="GO:0005737">
    <property type="term" value="C:cytoplasm"/>
    <property type="evidence" value="ECO:0007669"/>
    <property type="project" value="TreeGrafter"/>
</dbReference>
<dbReference type="GO" id="GO:0003682">
    <property type="term" value="F:chromatin binding"/>
    <property type="evidence" value="ECO:0007669"/>
    <property type="project" value="InterPro"/>
</dbReference>
<dbReference type="EMBL" id="HBHR01020574">
    <property type="protein sequence ID" value="CAD9871968.1"/>
    <property type="molecule type" value="Transcribed_RNA"/>
</dbReference>
<dbReference type="Pfam" id="PF24681">
    <property type="entry name" value="Kelch_KLHDC2_KLHL20_DRC7"/>
    <property type="match status" value="1"/>
</dbReference>
<accession>A0A7S2V473</accession>
<dbReference type="SUPFAM" id="SSF117281">
    <property type="entry name" value="Kelch motif"/>
    <property type="match status" value="1"/>
</dbReference>
<gene>
    <name evidence="1" type="ORF">FJAP1339_LOCUS10449</name>
</gene>
<protein>
    <submittedName>
        <fullName evidence="1">Uncharacterized protein</fullName>
    </submittedName>
</protein>
<name>A0A7S2V473_9STRA</name>
<reference evidence="1" key="1">
    <citation type="submission" date="2021-01" db="EMBL/GenBank/DDBJ databases">
        <authorList>
            <person name="Corre E."/>
            <person name="Pelletier E."/>
            <person name="Niang G."/>
            <person name="Scheremetjew M."/>
            <person name="Finn R."/>
            <person name="Kale V."/>
            <person name="Holt S."/>
            <person name="Cochrane G."/>
            <person name="Meng A."/>
            <person name="Brown T."/>
            <person name="Cohen L."/>
        </authorList>
    </citation>
    <scope>NUCLEOTIDE SEQUENCE</scope>
    <source>
        <strain evidence="1">CCMP1661</strain>
    </source>
</reference>
<sequence length="343" mass="38363">MEYNIYSRTWRVLHSSSVSEPGTCCQLYGQSVCAYGSKLLFFGGSTGKSYSNDLYEFCTITHSWNKWETTGDIPSPRYKHQCVIVNDTMYLFGGGDCKPSSGGLQVYALNLKSKNWEVVQSKGKIPQDRVAHTCVLDENTGQIFLWGGFTSSLERLQDLYVLDFGSMKWGSISTPKEKPSCRAFHASCIYNGSMFIFGGANGERRHSDIWEYQIRYTPPSLMALAAKAIAKMPAVAENGDNKYSVPPEVLDGLDRAEEGSDWFQRSRQSSFNALPFCRESVESVAEGQSWLKDVSSSDFESNIHGKKNLQLQVFKHAANRARRLSWGEAPDKGRHQVSVSTSL</sequence>
<dbReference type="Gene3D" id="2.120.10.80">
    <property type="entry name" value="Kelch-type beta propeller"/>
    <property type="match status" value="2"/>
</dbReference>
<proteinExistence type="predicted"/>
<organism evidence="1">
    <name type="scientific">Fibrocapsa japonica</name>
    <dbReference type="NCBI Taxonomy" id="94617"/>
    <lineage>
        <taxon>Eukaryota</taxon>
        <taxon>Sar</taxon>
        <taxon>Stramenopiles</taxon>
        <taxon>Ochrophyta</taxon>
        <taxon>Raphidophyceae</taxon>
        <taxon>Chattonellales</taxon>
        <taxon>Chattonellaceae</taxon>
        <taxon>Fibrocapsa</taxon>
    </lineage>
</organism>
<dbReference type="InterPro" id="IPR015915">
    <property type="entry name" value="Kelch-typ_b-propeller"/>
</dbReference>
<dbReference type="InterPro" id="IPR052637">
    <property type="entry name" value="KLHDC3-like"/>
</dbReference>
<dbReference type="PANTHER" id="PTHR46461">
    <property type="entry name" value="KELCH DOMAIN-CONTAINING PROTEIN 3"/>
    <property type="match status" value="1"/>
</dbReference>
<evidence type="ECO:0000313" key="1">
    <source>
        <dbReference type="EMBL" id="CAD9871968.1"/>
    </source>
</evidence>
<dbReference type="InterPro" id="IPR011498">
    <property type="entry name" value="Kelch_2"/>
</dbReference>
<dbReference type="AlphaFoldDB" id="A0A7S2V473"/>